<evidence type="ECO:0000256" key="1">
    <source>
        <dbReference type="ARBA" id="ARBA00004394"/>
    </source>
</evidence>
<evidence type="ECO:0000256" key="3">
    <source>
        <dbReference type="ARBA" id="ARBA00022692"/>
    </source>
</evidence>
<protein>
    <submittedName>
        <fullName evidence="12">V-SNARE</fullName>
    </submittedName>
</protein>
<dbReference type="PANTHER" id="PTHR12791">
    <property type="entry name" value="GOLGI SNARE BET1-RELATED"/>
    <property type="match status" value="1"/>
</dbReference>
<dbReference type="GO" id="GO:0015031">
    <property type="term" value="P:protein transport"/>
    <property type="evidence" value="ECO:0007669"/>
    <property type="project" value="UniProtKB-KW"/>
</dbReference>
<dbReference type="Proteomes" id="UP000799302">
    <property type="component" value="Unassembled WGS sequence"/>
</dbReference>
<keyword evidence="3 10" id="KW-0812">Transmembrane</keyword>
<dbReference type="PROSITE" id="PS50192">
    <property type="entry name" value="T_SNARE"/>
    <property type="match status" value="1"/>
</dbReference>
<comment type="subcellular location">
    <subcellularLocation>
        <location evidence="8">Endomembrane system</location>
        <topology evidence="8">Single-pass type IV membrane protein</topology>
    </subcellularLocation>
    <subcellularLocation>
        <location evidence="1">Golgi apparatus membrane</location>
    </subcellularLocation>
</comment>
<feature type="transmembrane region" description="Helical" evidence="10">
    <location>
        <begin position="149"/>
        <end position="168"/>
    </location>
</feature>
<keyword evidence="5 10" id="KW-1133">Transmembrane helix</keyword>
<evidence type="ECO:0000259" key="11">
    <source>
        <dbReference type="PROSITE" id="PS50192"/>
    </source>
</evidence>
<evidence type="ECO:0000256" key="4">
    <source>
        <dbReference type="ARBA" id="ARBA00022927"/>
    </source>
</evidence>
<keyword evidence="13" id="KW-1185">Reference proteome</keyword>
<dbReference type="EMBL" id="MU004239">
    <property type="protein sequence ID" value="KAF2665866.1"/>
    <property type="molecule type" value="Genomic_DNA"/>
</dbReference>
<gene>
    <name evidence="12" type="ORF">BT63DRAFT_427666</name>
</gene>
<keyword evidence="2" id="KW-0813">Transport</keyword>
<dbReference type="InterPro" id="IPR000727">
    <property type="entry name" value="T_SNARE_dom"/>
</dbReference>
<evidence type="ECO:0000256" key="9">
    <source>
        <dbReference type="SAM" id="MobiDB-lite"/>
    </source>
</evidence>
<organism evidence="12 13">
    <name type="scientific">Microthyrium microscopicum</name>
    <dbReference type="NCBI Taxonomy" id="703497"/>
    <lineage>
        <taxon>Eukaryota</taxon>
        <taxon>Fungi</taxon>
        <taxon>Dikarya</taxon>
        <taxon>Ascomycota</taxon>
        <taxon>Pezizomycotina</taxon>
        <taxon>Dothideomycetes</taxon>
        <taxon>Dothideomycetes incertae sedis</taxon>
        <taxon>Microthyriales</taxon>
        <taxon>Microthyriaceae</taxon>
        <taxon>Microthyrium</taxon>
    </lineage>
</organism>
<dbReference type="CDD" id="cd15853">
    <property type="entry name" value="SNARE_Bet1"/>
    <property type="match status" value="1"/>
</dbReference>
<dbReference type="AlphaFoldDB" id="A0A6A6U2I3"/>
<proteinExistence type="predicted"/>
<dbReference type="InterPro" id="IPR039899">
    <property type="entry name" value="BET1_SNARE"/>
</dbReference>
<dbReference type="Gene3D" id="1.20.5.110">
    <property type="match status" value="1"/>
</dbReference>
<dbReference type="GO" id="GO:0000139">
    <property type="term" value="C:Golgi membrane"/>
    <property type="evidence" value="ECO:0007669"/>
    <property type="project" value="UniProtKB-SubCell"/>
</dbReference>
<reference evidence="12" key="1">
    <citation type="journal article" date="2020" name="Stud. Mycol.">
        <title>101 Dothideomycetes genomes: a test case for predicting lifestyles and emergence of pathogens.</title>
        <authorList>
            <person name="Haridas S."/>
            <person name="Albert R."/>
            <person name="Binder M."/>
            <person name="Bloem J."/>
            <person name="Labutti K."/>
            <person name="Salamov A."/>
            <person name="Andreopoulos B."/>
            <person name="Baker S."/>
            <person name="Barry K."/>
            <person name="Bills G."/>
            <person name="Bluhm B."/>
            <person name="Cannon C."/>
            <person name="Castanera R."/>
            <person name="Culley D."/>
            <person name="Daum C."/>
            <person name="Ezra D."/>
            <person name="Gonzalez J."/>
            <person name="Henrissat B."/>
            <person name="Kuo A."/>
            <person name="Liang C."/>
            <person name="Lipzen A."/>
            <person name="Lutzoni F."/>
            <person name="Magnuson J."/>
            <person name="Mondo S."/>
            <person name="Nolan M."/>
            <person name="Ohm R."/>
            <person name="Pangilinan J."/>
            <person name="Park H.-J."/>
            <person name="Ramirez L."/>
            <person name="Alfaro M."/>
            <person name="Sun H."/>
            <person name="Tritt A."/>
            <person name="Yoshinaga Y."/>
            <person name="Zwiers L.-H."/>
            <person name="Turgeon B."/>
            <person name="Goodwin S."/>
            <person name="Spatafora J."/>
            <person name="Crous P."/>
            <person name="Grigoriev I."/>
        </authorList>
    </citation>
    <scope>NUCLEOTIDE SEQUENCE</scope>
    <source>
        <strain evidence="12">CBS 115976</strain>
    </source>
</reference>
<accession>A0A6A6U2I3</accession>
<feature type="compositionally biased region" description="Low complexity" evidence="9">
    <location>
        <begin position="1"/>
        <end position="14"/>
    </location>
</feature>
<keyword evidence="6" id="KW-0333">Golgi apparatus</keyword>
<evidence type="ECO:0000256" key="6">
    <source>
        <dbReference type="ARBA" id="ARBA00023034"/>
    </source>
</evidence>
<dbReference type="FunFam" id="1.20.5.110:FF:000057">
    <property type="entry name" value="SNARE complex subunit (Bet1), putative"/>
    <property type="match status" value="1"/>
</dbReference>
<name>A0A6A6U2I3_9PEZI</name>
<evidence type="ECO:0000256" key="2">
    <source>
        <dbReference type="ARBA" id="ARBA00022448"/>
    </source>
</evidence>
<dbReference type="SUPFAM" id="SSF58038">
    <property type="entry name" value="SNARE fusion complex"/>
    <property type="match status" value="1"/>
</dbReference>
<keyword evidence="4" id="KW-0653">Protein transport</keyword>
<feature type="domain" description="T-SNARE coiled-coil homology" evidence="11">
    <location>
        <begin position="81"/>
        <end position="143"/>
    </location>
</feature>
<keyword evidence="7 10" id="KW-0472">Membrane</keyword>
<evidence type="ECO:0000256" key="8">
    <source>
        <dbReference type="ARBA" id="ARBA00046280"/>
    </source>
</evidence>
<evidence type="ECO:0000256" key="10">
    <source>
        <dbReference type="SAM" id="Phobius"/>
    </source>
</evidence>
<evidence type="ECO:0000313" key="13">
    <source>
        <dbReference type="Proteomes" id="UP000799302"/>
    </source>
</evidence>
<dbReference type="SMART" id="SM00397">
    <property type="entry name" value="t_SNARE"/>
    <property type="match status" value="1"/>
</dbReference>
<dbReference type="OrthoDB" id="261831at2759"/>
<sequence length="171" mass="19095">MSSRFSQQASQRQRLFANYDDARQQSQSPSGRRPNGYAHPSYSANPSTPPTGAFGAYPSDGSSFRAATPNSKGQYSDAVLSELESQNDEQMAGLSGKVKRLKDLTMAIGDEIRESTTLADSMNETFDGTTIRLKNTMNRMLRMAERTGIGWRVWLAFFAVVVLLFWYVKLF</sequence>
<evidence type="ECO:0000313" key="12">
    <source>
        <dbReference type="EMBL" id="KAF2665866.1"/>
    </source>
</evidence>
<evidence type="ECO:0000256" key="5">
    <source>
        <dbReference type="ARBA" id="ARBA00022989"/>
    </source>
</evidence>
<evidence type="ECO:0000256" key="7">
    <source>
        <dbReference type="ARBA" id="ARBA00023136"/>
    </source>
</evidence>
<feature type="region of interest" description="Disordered" evidence="9">
    <location>
        <begin position="1"/>
        <end position="72"/>
    </location>
</feature>